<protein>
    <submittedName>
        <fullName evidence="3">Type IV secretion system protein VirJ</fullName>
    </submittedName>
</protein>
<keyword evidence="1" id="KW-1133">Transmembrane helix</keyword>
<name>A0A2S8B8R0_9SPHN</name>
<dbReference type="InterPro" id="IPR029058">
    <property type="entry name" value="AB_hydrolase_fold"/>
</dbReference>
<dbReference type="EMBL" id="PHFW01000002">
    <property type="protein sequence ID" value="PQM28795.1"/>
    <property type="molecule type" value="Genomic_DNA"/>
</dbReference>
<dbReference type="AlphaFoldDB" id="A0A2S8B8R0"/>
<keyword evidence="4" id="KW-1185">Reference proteome</keyword>
<keyword evidence="1" id="KW-0472">Membrane</keyword>
<dbReference type="OrthoDB" id="9807916at2"/>
<dbReference type="Proteomes" id="UP000238954">
    <property type="component" value="Chromosome"/>
</dbReference>
<proteinExistence type="predicted"/>
<organism evidence="3 4">
    <name type="scientific">Sphingopyxis lindanitolerans</name>
    <dbReference type="NCBI Taxonomy" id="2054227"/>
    <lineage>
        <taxon>Bacteria</taxon>
        <taxon>Pseudomonadati</taxon>
        <taxon>Pseudomonadota</taxon>
        <taxon>Alphaproteobacteria</taxon>
        <taxon>Sphingomonadales</taxon>
        <taxon>Sphingomonadaceae</taxon>
        <taxon>Sphingopyxis</taxon>
    </lineage>
</organism>
<evidence type="ECO:0000259" key="2">
    <source>
        <dbReference type="Pfam" id="PF06057"/>
    </source>
</evidence>
<dbReference type="InterPro" id="IPR010333">
    <property type="entry name" value="VirJ"/>
</dbReference>
<evidence type="ECO:0000313" key="3">
    <source>
        <dbReference type="EMBL" id="PQM28795.1"/>
    </source>
</evidence>
<feature type="domain" description="Bacterial virulence" evidence="2">
    <location>
        <begin position="71"/>
        <end position="255"/>
    </location>
</feature>
<reference evidence="4" key="1">
    <citation type="submission" date="2017-11" db="EMBL/GenBank/DDBJ databases">
        <title>The complete genome sequence of Sphingopyxis pomeranensis sp. nov. strain WS5A3p.</title>
        <authorList>
            <person name="Kaminski M.A."/>
        </authorList>
    </citation>
    <scope>NUCLEOTIDE SEQUENCE [LARGE SCALE GENOMIC DNA]</scope>
    <source>
        <strain evidence="4">WS5A3p</strain>
    </source>
</reference>
<comment type="caution">
    <text evidence="3">The sequence shown here is derived from an EMBL/GenBank/DDBJ whole genome shotgun (WGS) entry which is preliminary data.</text>
</comment>
<dbReference type="SUPFAM" id="SSF53474">
    <property type="entry name" value="alpha/beta-Hydrolases"/>
    <property type="match status" value="1"/>
</dbReference>
<sequence length="258" mass="27346">MANGTTSERQTALRASATRTSATRAWVRAIGLVLLIVLIGAIGTYAHAGWYAHGIFHDRPAKAAGPERPAIVMLSGDMGDRIGMTPKVAARLHARGYAIVTVNSLSYFSPRRTAAEAAALVAGAMRRAMTLGRTDHVVLIGQSFGADMLHAGLAEFSDAARRPIRAVILVVPGHDIVFRASPVELAGWETPDALAWPTASRLTWAPVTCIRGAEERGSLCPELAMPNVRRIALPGGHRLEDDDAALAAAILHAIGEAR</sequence>
<evidence type="ECO:0000313" key="4">
    <source>
        <dbReference type="Proteomes" id="UP000238954"/>
    </source>
</evidence>
<dbReference type="Pfam" id="PF06057">
    <property type="entry name" value="VirJ"/>
    <property type="match status" value="1"/>
</dbReference>
<accession>A0A2S8B8R0</accession>
<keyword evidence="1" id="KW-0812">Transmembrane</keyword>
<gene>
    <name evidence="3" type="ORF">CVO77_10260</name>
</gene>
<dbReference type="RefSeq" id="WP_105998962.1">
    <property type="nucleotide sequence ID" value="NZ_CM009578.1"/>
</dbReference>
<dbReference type="Gene3D" id="3.40.50.1820">
    <property type="entry name" value="alpha/beta hydrolase"/>
    <property type="match status" value="1"/>
</dbReference>
<feature type="transmembrane region" description="Helical" evidence="1">
    <location>
        <begin position="29"/>
        <end position="52"/>
    </location>
</feature>
<evidence type="ECO:0000256" key="1">
    <source>
        <dbReference type="SAM" id="Phobius"/>
    </source>
</evidence>